<name>A0A149VA94_9PROT</name>
<comment type="caution">
    <text evidence="1">The sequence shown here is derived from an EMBL/GenBank/DDBJ whole genome shotgun (WGS) entry which is preliminary data.</text>
</comment>
<sequence length="182" mass="20123">MPAPNFSFSDFGQALLRLLPRGPIWSRDLDGIPSYLANIWGKTFARNSDRAANLLRDAFPATTEELLPEWQKTLALPDPVASSAQTLEQQQSQVVARLTGTEGCSVPYLEQYAKTLGYTVIITPCSAFYFGMPFGSEFGGEGWNFDYLVTVDDAAENDHTVLAYELRKLSQAGTNVFFTYTG</sequence>
<evidence type="ECO:0000313" key="1">
    <source>
        <dbReference type="EMBL" id="KXV76843.1"/>
    </source>
</evidence>
<protein>
    <recommendedName>
        <fullName evidence="3">Bacteriophage tail protein</fullName>
    </recommendedName>
</protein>
<gene>
    <name evidence="1" type="ORF">AD953_05070</name>
</gene>
<evidence type="ECO:0008006" key="3">
    <source>
        <dbReference type="Google" id="ProtNLM"/>
    </source>
</evidence>
<organism evidence="1 2">
    <name type="scientific">Acetobacter malorum</name>
    <dbReference type="NCBI Taxonomy" id="178901"/>
    <lineage>
        <taxon>Bacteria</taxon>
        <taxon>Pseudomonadati</taxon>
        <taxon>Pseudomonadota</taxon>
        <taxon>Alphaproteobacteria</taxon>
        <taxon>Acetobacterales</taxon>
        <taxon>Acetobacteraceae</taxon>
        <taxon>Acetobacter</taxon>
    </lineage>
</organism>
<dbReference type="Pfam" id="PF10076">
    <property type="entry name" value="Phage_Mu_Gp48"/>
    <property type="match status" value="1"/>
</dbReference>
<reference evidence="1 2" key="1">
    <citation type="submission" date="2015-06" db="EMBL/GenBank/DDBJ databases">
        <title>Improved classification and identification of acetic acid bacteria using matrix-assisted laser desorption/ionization time-of-flight mass spectrometry; Gluconobacter nephelii and Gluconobacter uchimurae are later heterotypic synonyms of Gluconobacter japonicus and Gluconobacter oxydans, respectively.</title>
        <authorList>
            <person name="Li L."/>
            <person name="Cleenwerck I."/>
            <person name="De Vuyst L."/>
            <person name="Vandamme P."/>
        </authorList>
    </citation>
    <scope>NUCLEOTIDE SEQUENCE [LARGE SCALE GENOMIC DNA]</scope>
    <source>
        <strain evidence="1 2">LMG 1604</strain>
    </source>
</reference>
<dbReference type="RefSeq" id="WP_061490595.1">
    <property type="nucleotide sequence ID" value="NZ_LHZZ01000457.1"/>
</dbReference>
<dbReference type="Proteomes" id="UP000075538">
    <property type="component" value="Unassembled WGS sequence"/>
</dbReference>
<dbReference type="PATRIC" id="fig|178901.15.peg.1744"/>
<evidence type="ECO:0000313" key="2">
    <source>
        <dbReference type="Proteomes" id="UP000075538"/>
    </source>
</evidence>
<proteinExistence type="predicted"/>
<accession>A0A149VA94</accession>
<dbReference type="EMBL" id="LHZZ01000457">
    <property type="protein sequence ID" value="KXV76843.1"/>
    <property type="molecule type" value="Genomic_DNA"/>
</dbReference>
<dbReference type="AlphaFoldDB" id="A0A149VA94"/>
<dbReference type="InterPro" id="IPR018755">
    <property type="entry name" value="Phage_Mu_Gp48"/>
</dbReference>